<accession>A0ABS2CJH6</accession>
<organism evidence="1 2">
    <name type="scientific">Phycicoccus sonneratiae</name>
    <dbReference type="NCBI Taxonomy" id="2807628"/>
    <lineage>
        <taxon>Bacteria</taxon>
        <taxon>Bacillati</taxon>
        <taxon>Actinomycetota</taxon>
        <taxon>Actinomycetes</taxon>
        <taxon>Micrococcales</taxon>
        <taxon>Intrasporangiaceae</taxon>
        <taxon>Phycicoccus</taxon>
    </lineage>
</organism>
<protein>
    <submittedName>
        <fullName evidence="1">Uncharacterized protein</fullName>
    </submittedName>
</protein>
<evidence type="ECO:0000313" key="1">
    <source>
        <dbReference type="EMBL" id="MBM6400032.1"/>
    </source>
</evidence>
<dbReference type="Proteomes" id="UP001430172">
    <property type="component" value="Unassembled WGS sequence"/>
</dbReference>
<dbReference type="EMBL" id="JAFDVD010000007">
    <property type="protein sequence ID" value="MBM6400032.1"/>
    <property type="molecule type" value="Genomic_DNA"/>
</dbReference>
<dbReference type="RefSeq" id="WP_204130511.1">
    <property type="nucleotide sequence ID" value="NZ_JAFDVD010000007.1"/>
</dbReference>
<name>A0ABS2CJH6_9MICO</name>
<comment type="caution">
    <text evidence="1">The sequence shown here is derived from an EMBL/GenBank/DDBJ whole genome shotgun (WGS) entry which is preliminary data.</text>
</comment>
<gene>
    <name evidence="1" type="ORF">JQN70_06525</name>
</gene>
<reference evidence="1" key="1">
    <citation type="submission" date="2021-02" db="EMBL/GenBank/DDBJ databases">
        <title>Phycicoccus sp. MQZ13P-5T, whole genome shotgun sequence.</title>
        <authorList>
            <person name="Tuo L."/>
        </authorList>
    </citation>
    <scope>NUCLEOTIDE SEQUENCE</scope>
    <source>
        <strain evidence="1">MQZ13P-5</strain>
    </source>
</reference>
<sequence length="118" mass="13525">MRAPEPVLEFPDRDALWAWLEDHHESDPGGWVRLARARSGLCSISFEELLEAGIAFGWSESTRRRYDDRSYLQRFTPRRGRGTTSERNRLIAQRLEAEGRMSPAGRRALGVGRALEAR</sequence>
<proteinExistence type="predicted"/>
<evidence type="ECO:0000313" key="2">
    <source>
        <dbReference type="Proteomes" id="UP001430172"/>
    </source>
</evidence>
<keyword evidence="2" id="KW-1185">Reference proteome</keyword>